<organism evidence="2 3">
    <name type="scientific">Streptosporangium canum</name>
    <dbReference type="NCBI Taxonomy" id="324952"/>
    <lineage>
        <taxon>Bacteria</taxon>
        <taxon>Bacillati</taxon>
        <taxon>Actinomycetota</taxon>
        <taxon>Actinomycetes</taxon>
        <taxon>Streptosporangiales</taxon>
        <taxon>Streptosporangiaceae</taxon>
        <taxon>Streptosporangium</taxon>
    </lineage>
</organism>
<dbReference type="EMBL" id="FOQY01000011">
    <property type="protein sequence ID" value="SFJ68781.1"/>
    <property type="molecule type" value="Genomic_DNA"/>
</dbReference>
<proteinExistence type="predicted"/>
<reference evidence="3" key="1">
    <citation type="submission" date="2016-10" db="EMBL/GenBank/DDBJ databases">
        <authorList>
            <person name="Varghese N."/>
            <person name="Submissions S."/>
        </authorList>
    </citation>
    <scope>NUCLEOTIDE SEQUENCE [LARGE SCALE GENOMIC DNA]</scope>
    <source>
        <strain evidence="3">CGMCC 4.2126</strain>
    </source>
</reference>
<evidence type="ECO:0000313" key="3">
    <source>
        <dbReference type="Proteomes" id="UP000199111"/>
    </source>
</evidence>
<evidence type="ECO:0000256" key="1">
    <source>
        <dbReference type="SAM" id="SignalP"/>
    </source>
</evidence>
<keyword evidence="1" id="KW-0732">Signal</keyword>
<feature type="chain" id="PRO_5011606888" evidence="1">
    <location>
        <begin position="32"/>
        <end position="95"/>
    </location>
</feature>
<dbReference type="GeneID" id="96303966"/>
<gene>
    <name evidence="2" type="ORF">SAMN05216275_11175</name>
</gene>
<feature type="signal peptide" evidence="1">
    <location>
        <begin position="1"/>
        <end position="31"/>
    </location>
</feature>
<evidence type="ECO:0000313" key="2">
    <source>
        <dbReference type="EMBL" id="SFJ68781.1"/>
    </source>
</evidence>
<sequence>MSRIKRGLAFAAVALTLTAGPALLTSAPATAATATTTATAEAALGHYEFAGRYASYANGYERCHLDGQRSARAYQCLSKYYENEGFFWTLWLWTA</sequence>
<accession>A0A1I3TGL6</accession>
<protein>
    <submittedName>
        <fullName evidence="2">Uncharacterized protein</fullName>
    </submittedName>
</protein>
<name>A0A1I3TGL6_9ACTN</name>
<dbReference type="AlphaFoldDB" id="A0A1I3TGL6"/>
<dbReference type="Proteomes" id="UP000199111">
    <property type="component" value="Unassembled WGS sequence"/>
</dbReference>
<dbReference type="RefSeq" id="WP_012887531.1">
    <property type="nucleotide sequence ID" value="NZ_FOQY01000011.1"/>
</dbReference>
<keyword evidence="3" id="KW-1185">Reference proteome</keyword>